<dbReference type="OrthoDB" id="2881855at2"/>
<evidence type="ECO:0000313" key="3">
    <source>
        <dbReference type="EMBL" id="TFJ93138.1"/>
    </source>
</evidence>
<dbReference type="AlphaFoldDB" id="A0A4Y9AB49"/>
<feature type="coiled-coil region" evidence="1">
    <location>
        <begin position="197"/>
        <end position="224"/>
    </location>
</feature>
<evidence type="ECO:0000256" key="2">
    <source>
        <dbReference type="SAM" id="Phobius"/>
    </source>
</evidence>
<feature type="transmembrane region" description="Helical" evidence="2">
    <location>
        <begin position="6"/>
        <end position="26"/>
    </location>
</feature>
<feature type="transmembrane region" description="Helical" evidence="2">
    <location>
        <begin position="233"/>
        <end position="251"/>
    </location>
</feature>
<comment type="caution">
    <text evidence="3">The sequence shown here is derived from an EMBL/GenBank/DDBJ whole genome shotgun (WGS) entry which is preliminary data.</text>
</comment>
<keyword evidence="2" id="KW-1133">Transmembrane helix</keyword>
<reference evidence="3 4" key="1">
    <citation type="submission" date="2019-03" db="EMBL/GenBank/DDBJ databases">
        <title>Genome sequence of Lentibacillus salicampi ATCC BAA-719.</title>
        <authorList>
            <person name="Maclea K.S."/>
            <person name="Simoes Junior M."/>
        </authorList>
    </citation>
    <scope>NUCLEOTIDE SEQUENCE [LARGE SCALE GENOMIC DNA]</scope>
    <source>
        <strain evidence="3 4">ATCC BAA-719</strain>
    </source>
</reference>
<keyword evidence="4" id="KW-1185">Reference proteome</keyword>
<keyword evidence="1" id="KW-0175">Coiled coil</keyword>
<name>A0A4Y9AB49_9BACI</name>
<proteinExistence type="predicted"/>
<sequence length="299" mass="34127">MDLNILISSIIAATAALVAIIGGFLVSRVISLSSERSTIERRLREINNDISVKEEMYERSNAALLEEDANDFITEHHEDLILTDKSIEQLINESDYNGFTKAKLDPFIKQFNSVKDEVITIIQKHEGSTIPGDFDDIITGKSDLSNPDKKSWYELIYDVVYKNLPEEKPANRFGIPHFTPPSFDFPAIKPAGEYQRYRDMVKECDQLADDLRALRAQKKEQQKILDDYGTPHGMWGGLGVLIYACVVGIAYPSTLLPYPADYYDDVETKWFLLILFFSELIVLFVYLAFSLYRLTSNQK</sequence>
<evidence type="ECO:0000256" key="1">
    <source>
        <dbReference type="SAM" id="Coils"/>
    </source>
</evidence>
<keyword evidence="2" id="KW-0812">Transmembrane</keyword>
<dbReference type="EMBL" id="SRHY01000010">
    <property type="protein sequence ID" value="TFJ93138.1"/>
    <property type="molecule type" value="Genomic_DNA"/>
</dbReference>
<organism evidence="3 4">
    <name type="scientific">Lentibacillus salicampi</name>
    <dbReference type="NCBI Taxonomy" id="175306"/>
    <lineage>
        <taxon>Bacteria</taxon>
        <taxon>Bacillati</taxon>
        <taxon>Bacillota</taxon>
        <taxon>Bacilli</taxon>
        <taxon>Bacillales</taxon>
        <taxon>Bacillaceae</taxon>
        <taxon>Lentibacillus</taxon>
    </lineage>
</organism>
<protein>
    <submittedName>
        <fullName evidence="3">Uncharacterized protein</fullName>
    </submittedName>
</protein>
<feature type="transmembrane region" description="Helical" evidence="2">
    <location>
        <begin position="271"/>
        <end position="292"/>
    </location>
</feature>
<gene>
    <name evidence="3" type="ORF">E4U82_08705</name>
</gene>
<keyword evidence="2" id="KW-0472">Membrane</keyword>
<dbReference type="Proteomes" id="UP000298484">
    <property type="component" value="Unassembled WGS sequence"/>
</dbReference>
<accession>A0A4Y9AB49</accession>
<evidence type="ECO:0000313" key="4">
    <source>
        <dbReference type="Proteomes" id="UP000298484"/>
    </source>
</evidence>
<dbReference type="RefSeq" id="WP_135109809.1">
    <property type="nucleotide sequence ID" value="NZ_SRHY01000010.1"/>
</dbReference>